<dbReference type="PANTHER" id="PTHR36837:SF4">
    <property type="entry name" value="BLR0908 PROTEIN"/>
    <property type="match status" value="1"/>
</dbReference>
<organism evidence="2 3">
    <name type="scientific">Candidatus Wallbacteria bacterium GWC2_49_35</name>
    <dbReference type="NCBI Taxonomy" id="1817813"/>
    <lineage>
        <taxon>Bacteria</taxon>
        <taxon>Candidatus Walliibacteriota</taxon>
    </lineage>
</organism>
<dbReference type="STRING" id="1817813.A2008_08235"/>
<evidence type="ECO:0000313" key="2">
    <source>
        <dbReference type="EMBL" id="OGM05269.1"/>
    </source>
</evidence>
<feature type="domain" description="AB hydrolase-1" evidence="1">
    <location>
        <begin position="56"/>
        <end position="326"/>
    </location>
</feature>
<dbReference type="EMBL" id="MGFH01000118">
    <property type="protein sequence ID" value="OGM05269.1"/>
    <property type="molecule type" value="Genomic_DNA"/>
</dbReference>
<protein>
    <recommendedName>
        <fullName evidence="1">AB hydrolase-1 domain-containing protein</fullName>
    </recommendedName>
</protein>
<dbReference type="Proteomes" id="UP000178735">
    <property type="component" value="Unassembled WGS sequence"/>
</dbReference>
<proteinExistence type="predicted"/>
<dbReference type="InterPro" id="IPR051321">
    <property type="entry name" value="PHA/PHB_synthase"/>
</dbReference>
<gene>
    <name evidence="2" type="ORF">A2008_08235</name>
</gene>
<reference evidence="2 3" key="1">
    <citation type="journal article" date="2016" name="Nat. Commun.">
        <title>Thousands of microbial genomes shed light on interconnected biogeochemical processes in an aquifer system.</title>
        <authorList>
            <person name="Anantharaman K."/>
            <person name="Brown C.T."/>
            <person name="Hug L.A."/>
            <person name="Sharon I."/>
            <person name="Castelle C.J."/>
            <person name="Probst A.J."/>
            <person name="Thomas B.C."/>
            <person name="Singh A."/>
            <person name="Wilkins M.J."/>
            <person name="Karaoz U."/>
            <person name="Brodie E.L."/>
            <person name="Williams K.H."/>
            <person name="Hubbard S.S."/>
            <person name="Banfield J.F."/>
        </authorList>
    </citation>
    <scope>NUCLEOTIDE SEQUENCE [LARGE SCALE GENOMIC DNA]</scope>
</reference>
<comment type="caution">
    <text evidence="2">The sequence shown here is derived from an EMBL/GenBank/DDBJ whole genome shotgun (WGS) entry which is preliminary data.</text>
</comment>
<dbReference type="InterPro" id="IPR000073">
    <property type="entry name" value="AB_hydrolase_1"/>
</dbReference>
<evidence type="ECO:0000259" key="1">
    <source>
        <dbReference type="Pfam" id="PF00561"/>
    </source>
</evidence>
<dbReference type="InterPro" id="IPR029058">
    <property type="entry name" value="AB_hydrolase_fold"/>
</dbReference>
<sequence length="346" mass="39192">LDPEYVEMVSKSVYKSYTDKDRQKLGMQPTLKTPVYSQAMWTMYRFESKNRAKRPPLLVVPSLINRNYIMDLLPGHSLMESLVAGGNDVFIIDWGTPDPSYGHIGLSYYVSKFLKRAVRQVKKITGADKINLMGQCLGGTFCAMYAAHPEFKKDLEKLLLLTTPLNFENSGLLAKWTTSEGFDIDKLTAAVGAVVPPEFFHSSFPLLMVRGTLAKYKNLMERFEIPDFKKVWQALDIWSSDNVPFTLQGFRDLIKVFYLRNAFYTEGILVDDKVVRVFDITTPTLSVAAKQDHVFTETAAEAILESKAAKDKKVEHHVMDAGHVTLIAAHPVRTETYKVFNDFLAK</sequence>
<feature type="non-terminal residue" evidence="2">
    <location>
        <position position="1"/>
    </location>
</feature>
<accession>A0A1F7WS32</accession>
<dbReference type="SUPFAM" id="SSF53474">
    <property type="entry name" value="alpha/beta-Hydrolases"/>
    <property type="match status" value="1"/>
</dbReference>
<dbReference type="AlphaFoldDB" id="A0A1F7WS32"/>
<dbReference type="PANTHER" id="PTHR36837">
    <property type="entry name" value="POLY(3-HYDROXYALKANOATE) POLYMERASE SUBUNIT PHAC"/>
    <property type="match status" value="1"/>
</dbReference>
<evidence type="ECO:0000313" key="3">
    <source>
        <dbReference type="Proteomes" id="UP000178735"/>
    </source>
</evidence>
<name>A0A1F7WS32_9BACT</name>
<dbReference type="Gene3D" id="3.40.50.1820">
    <property type="entry name" value="alpha/beta hydrolase"/>
    <property type="match status" value="1"/>
</dbReference>
<dbReference type="Pfam" id="PF00561">
    <property type="entry name" value="Abhydrolase_1"/>
    <property type="match status" value="1"/>
</dbReference>